<name>A0A949JKZ7_9ACTN</name>
<evidence type="ECO:0000259" key="1">
    <source>
        <dbReference type="PROSITE" id="PS50075"/>
    </source>
</evidence>
<evidence type="ECO:0000313" key="3">
    <source>
        <dbReference type="Proteomes" id="UP000694501"/>
    </source>
</evidence>
<sequence>MGSDGEILQEIRTVLVEQCDTAPDRAAEITLDDPVSALELDSITMAYVFSHFEQKHDLTFENDDIDPMRYSTVRELVETLSGRIAEAGTR</sequence>
<dbReference type="Gene3D" id="1.10.1200.10">
    <property type="entry name" value="ACP-like"/>
    <property type="match status" value="1"/>
</dbReference>
<dbReference type="RefSeq" id="WP_211041472.1">
    <property type="nucleotide sequence ID" value="NZ_JAELVF020000001.1"/>
</dbReference>
<dbReference type="PROSITE" id="PS50075">
    <property type="entry name" value="CARRIER"/>
    <property type="match status" value="1"/>
</dbReference>
<comment type="caution">
    <text evidence="2">The sequence shown here is derived from an EMBL/GenBank/DDBJ whole genome shotgun (WGS) entry which is preliminary data.</text>
</comment>
<dbReference type="InterPro" id="IPR036736">
    <property type="entry name" value="ACP-like_sf"/>
</dbReference>
<accession>A0A949JKZ7</accession>
<feature type="domain" description="Carrier" evidence="1">
    <location>
        <begin position="5"/>
        <end position="84"/>
    </location>
</feature>
<reference evidence="2" key="1">
    <citation type="submission" date="2021-06" db="EMBL/GenBank/DDBJ databases">
        <title>Sequencing of actinobacteria type strains.</title>
        <authorList>
            <person name="Nguyen G.-S."/>
            <person name="Wentzel A."/>
        </authorList>
    </citation>
    <scope>NUCLEOTIDE SEQUENCE</scope>
    <source>
        <strain evidence="2">P38-E01</strain>
    </source>
</reference>
<dbReference type="SUPFAM" id="SSF47336">
    <property type="entry name" value="ACP-like"/>
    <property type="match status" value="1"/>
</dbReference>
<dbReference type="AlphaFoldDB" id="A0A949JKZ7"/>
<evidence type="ECO:0000313" key="2">
    <source>
        <dbReference type="EMBL" id="MBU7597076.1"/>
    </source>
</evidence>
<gene>
    <name evidence="2" type="ORF">JGS22_005345</name>
</gene>
<dbReference type="EMBL" id="JAELVF020000001">
    <property type="protein sequence ID" value="MBU7597076.1"/>
    <property type="molecule type" value="Genomic_DNA"/>
</dbReference>
<proteinExistence type="predicted"/>
<organism evidence="2 3">
    <name type="scientific">Streptomyces tardus</name>
    <dbReference type="NCBI Taxonomy" id="2780544"/>
    <lineage>
        <taxon>Bacteria</taxon>
        <taxon>Bacillati</taxon>
        <taxon>Actinomycetota</taxon>
        <taxon>Actinomycetes</taxon>
        <taxon>Kitasatosporales</taxon>
        <taxon>Streptomycetaceae</taxon>
        <taxon>Streptomyces</taxon>
    </lineage>
</organism>
<dbReference type="InterPro" id="IPR009081">
    <property type="entry name" value="PP-bd_ACP"/>
</dbReference>
<keyword evidence="3" id="KW-1185">Reference proteome</keyword>
<dbReference type="Pfam" id="PF00550">
    <property type="entry name" value="PP-binding"/>
    <property type="match status" value="1"/>
</dbReference>
<protein>
    <submittedName>
        <fullName evidence="2">Acyl carrier protein</fullName>
    </submittedName>
</protein>
<dbReference type="Proteomes" id="UP000694501">
    <property type="component" value="Unassembled WGS sequence"/>
</dbReference>